<keyword evidence="5" id="KW-1185">Reference proteome</keyword>
<dbReference type="AlphaFoldDB" id="A0A2C5WYX4"/>
<accession>A0A2C5WYX4</accession>
<dbReference type="Gene3D" id="6.10.250.1620">
    <property type="match status" value="1"/>
</dbReference>
<dbReference type="PANTHER" id="PTHR45715">
    <property type="entry name" value="ATPASE H+-TRANSPORTING V1 SUBUNIT E1A-RELATED"/>
    <property type="match status" value="1"/>
</dbReference>
<evidence type="ECO:0000313" key="4">
    <source>
        <dbReference type="EMBL" id="PHH50851.1"/>
    </source>
</evidence>
<comment type="similarity">
    <text evidence="1">Belongs to the V-ATPase E subunit family.</text>
</comment>
<organism evidence="4 5">
    <name type="scientific">Ceratocystis fimbriata CBS 114723</name>
    <dbReference type="NCBI Taxonomy" id="1035309"/>
    <lineage>
        <taxon>Eukaryota</taxon>
        <taxon>Fungi</taxon>
        <taxon>Dikarya</taxon>
        <taxon>Ascomycota</taxon>
        <taxon>Pezizomycotina</taxon>
        <taxon>Sordariomycetes</taxon>
        <taxon>Hypocreomycetidae</taxon>
        <taxon>Microascales</taxon>
        <taxon>Ceratocystidaceae</taxon>
        <taxon>Ceratocystis</taxon>
    </lineage>
</organism>
<evidence type="ECO:0000256" key="1">
    <source>
        <dbReference type="ARBA" id="ARBA00005901"/>
    </source>
</evidence>
<comment type="caution">
    <text evidence="4">The sequence shown here is derived from an EMBL/GenBank/DDBJ whole genome shotgun (WGS) entry which is preliminary data.</text>
</comment>
<dbReference type="HAMAP" id="MF_00311">
    <property type="entry name" value="ATP_synth_E_arch"/>
    <property type="match status" value="1"/>
</dbReference>
<keyword evidence="3" id="KW-0406">Ion transport</keyword>
<gene>
    <name evidence="4" type="primary">vma-4</name>
    <name evidence="4" type="ORF">CFIMG_004422RA</name>
</gene>
<evidence type="ECO:0000256" key="2">
    <source>
        <dbReference type="ARBA" id="ARBA00022448"/>
    </source>
</evidence>
<dbReference type="InterPro" id="IPR002842">
    <property type="entry name" value="ATPase_V1_Esu"/>
</dbReference>
<name>A0A2C5WYX4_9PEZI</name>
<dbReference type="GO" id="GO:0033178">
    <property type="term" value="C:proton-transporting two-sector ATPase complex, catalytic domain"/>
    <property type="evidence" value="ECO:0007669"/>
    <property type="project" value="InterPro"/>
</dbReference>
<reference evidence="4 5" key="2">
    <citation type="journal article" date="2013" name="IMA Fungus">
        <title>IMA Genome-F 1: Ceratocystis fimbriata: Draft nuclear genome sequence for the plant pathogen, Ceratocystis fimbriata.</title>
        <authorList>
            <person name="Wilken P.M."/>
            <person name="Steenkamp E.T."/>
            <person name="Wingfield M.J."/>
            <person name="de Beer Z.W."/>
            <person name="Wingfield B.D."/>
        </authorList>
    </citation>
    <scope>NUCLEOTIDE SEQUENCE [LARGE SCALE GENOMIC DNA]</scope>
    <source>
        <strain evidence="4 5">CBS 114723</strain>
    </source>
</reference>
<reference evidence="4 5" key="1">
    <citation type="journal article" date="2013" name="Fungal Biol.">
        <title>Analysis of microsatellite markers in the genome of the plant pathogen Ceratocystis fimbriata.</title>
        <authorList>
            <person name="Simpson M.C."/>
            <person name="Wilken P.M."/>
            <person name="Coetzee M.P."/>
            <person name="Wingfield M.J."/>
            <person name="Wingfield B.D."/>
        </authorList>
    </citation>
    <scope>NUCLEOTIDE SEQUENCE [LARGE SCALE GENOMIC DNA]</scope>
    <source>
        <strain evidence="4 5">CBS 114723</strain>
    </source>
</reference>
<dbReference type="InterPro" id="IPR038495">
    <property type="entry name" value="ATPase_E_C"/>
</dbReference>
<dbReference type="GO" id="GO:0046961">
    <property type="term" value="F:proton-transporting ATPase activity, rotational mechanism"/>
    <property type="evidence" value="ECO:0007669"/>
    <property type="project" value="InterPro"/>
</dbReference>
<protein>
    <submittedName>
        <fullName evidence="4">V-type proton ATPase subunit E</fullName>
    </submittedName>
</protein>
<dbReference type="Proteomes" id="UP000222788">
    <property type="component" value="Unassembled WGS sequence"/>
</dbReference>
<proteinExistence type="inferred from homology"/>
<evidence type="ECO:0000256" key="3">
    <source>
        <dbReference type="ARBA" id="ARBA00023065"/>
    </source>
</evidence>
<evidence type="ECO:0000313" key="5">
    <source>
        <dbReference type="Proteomes" id="UP000222788"/>
    </source>
</evidence>
<keyword evidence="2" id="KW-0813">Transport</keyword>
<dbReference type="SUPFAM" id="SSF160527">
    <property type="entry name" value="V-type ATPase subunit E-like"/>
    <property type="match status" value="1"/>
</dbReference>
<dbReference type="Pfam" id="PF01991">
    <property type="entry name" value="vATP-synt_E"/>
    <property type="match status" value="1"/>
</dbReference>
<dbReference type="STRING" id="1035309.A0A2C5WYX4"/>
<dbReference type="Gene3D" id="3.30.2320.30">
    <property type="entry name" value="ATP synthase, E subunit, C-terminal"/>
    <property type="match status" value="1"/>
</dbReference>
<sequence length="231" mass="25452">MSAIHGLSDDQVGQELRKMTAFIKQEAEEKAREITIKADEEFNIEKAKLVRSETDAIDTAYEKKYKQATMAQQITRSTVANKARLTVLSARETLLDEIFDEAEAALKKSVVDDKSRYEAALTKLVLEGAYALDEPEMLVRLRPSDKSIADATLKSAADEFKKATGREVKLTVDAENPLAEDSAGGAIVVGGKGKITIDNTLEARLSILRENALPAVRQSLFGSNPNRKFYD</sequence>
<dbReference type="OrthoDB" id="10263003at2759"/>
<dbReference type="EMBL" id="APWK03000110">
    <property type="protein sequence ID" value="PHH50851.1"/>
    <property type="molecule type" value="Genomic_DNA"/>
</dbReference>